<comment type="cofactor">
    <cofactor evidence="1">
        <name>FAD</name>
        <dbReference type="ChEBI" id="CHEBI:57692"/>
    </cofactor>
</comment>
<keyword evidence="3" id="KW-0274">FAD</keyword>
<dbReference type="KEGG" id="cme:CYME_CMS303C"/>
<feature type="region of interest" description="Disordered" evidence="5">
    <location>
        <begin position="622"/>
        <end position="641"/>
    </location>
</feature>
<dbReference type="InterPro" id="IPR036188">
    <property type="entry name" value="FAD/NAD-bd_sf"/>
</dbReference>
<dbReference type="PANTHER" id="PTHR42913:SF9">
    <property type="entry name" value="SLR1591 PROTEIN"/>
    <property type="match status" value="1"/>
</dbReference>
<dbReference type="GO" id="GO:0003955">
    <property type="term" value="F:NAD(P)H dehydrogenase (quinone) activity"/>
    <property type="evidence" value="ECO:0007669"/>
    <property type="project" value="TreeGrafter"/>
</dbReference>
<dbReference type="SUPFAM" id="SSF51905">
    <property type="entry name" value="FAD/NAD(P)-binding domain"/>
    <property type="match status" value="2"/>
</dbReference>
<evidence type="ECO:0000259" key="6">
    <source>
        <dbReference type="Pfam" id="PF07992"/>
    </source>
</evidence>
<reference evidence="7 8" key="1">
    <citation type="journal article" date="2004" name="Nature">
        <title>Genome sequence of the ultrasmall unicellular red alga Cyanidioschyzon merolae 10D.</title>
        <authorList>
            <person name="Matsuzaki M."/>
            <person name="Misumi O."/>
            <person name="Shin-i T."/>
            <person name="Maruyama S."/>
            <person name="Takahara M."/>
            <person name="Miyagishima S."/>
            <person name="Mori T."/>
            <person name="Nishida K."/>
            <person name="Yagisawa F."/>
            <person name="Nishida K."/>
            <person name="Yoshida Y."/>
            <person name="Nishimura Y."/>
            <person name="Nakao S."/>
            <person name="Kobayashi T."/>
            <person name="Momoyama Y."/>
            <person name="Higashiyama T."/>
            <person name="Minoda A."/>
            <person name="Sano M."/>
            <person name="Nomoto H."/>
            <person name="Oishi K."/>
            <person name="Hayashi H."/>
            <person name="Ohta F."/>
            <person name="Nishizaka S."/>
            <person name="Haga S."/>
            <person name="Miura S."/>
            <person name="Morishita T."/>
            <person name="Kabeya Y."/>
            <person name="Terasawa K."/>
            <person name="Suzuki Y."/>
            <person name="Ishii Y."/>
            <person name="Asakawa S."/>
            <person name="Takano H."/>
            <person name="Ohta N."/>
            <person name="Kuroiwa H."/>
            <person name="Tanaka K."/>
            <person name="Shimizu N."/>
            <person name="Sugano S."/>
            <person name="Sato N."/>
            <person name="Nozaki H."/>
            <person name="Ogasawara N."/>
            <person name="Kohara Y."/>
            <person name="Kuroiwa T."/>
        </authorList>
    </citation>
    <scope>NUCLEOTIDE SEQUENCE [LARGE SCALE GENOMIC DNA]</scope>
    <source>
        <strain evidence="7 8">10D</strain>
    </source>
</reference>
<dbReference type="RefSeq" id="XP_005538929.1">
    <property type="nucleotide sequence ID" value="XM_005538872.1"/>
</dbReference>
<name>M1VM16_CYAM1</name>
<organism evidence="7 8">
    <name type="scientific">Cyanidioschyzon merolae (strain NIES-3377 / 10D)</name>
    <name type="common">Unicellular red alga</name>
    <dbReference type="NCBI Taxonomy" id="280699"/>
    <lineage>
        <taxon>Eukaryota</taxon>
        <taxon>Rhodophyta</taxon>
        <taxon>Bangiophyceae</taxon>
        <taxon>Cyanidiales</taxon>
        <taxon>Cyanidiaceae</taxon>
        <taxon>Cyanidioschyzon</taxon>
    </lineage>
</organism>
<feature type="region of interest" description="Disordered" evidence="5">
    <location>
        <begin position="1"/>
        <end position="40"/>
    </location>
</feature>
<evidence type="ECO:0000313" key="8">
    <source>
        <dbReference type="Proteomes" id="UP000007014"/>
    </source>
</evidence>
<evidence type="ECO:0000256" key="5">
    <source>
        <dbReference type="SAM" id="MobiDB-lite"/>
    </source>
</evidence>
<keyword evidence="4" id="KW-0560">Oxidoreductase</keyword>
<evidence type="ECO:0000256" key="4">
    <source>
        <dbReference type="ARBA" id="ARBA00023002"/>
    </source>
</evidence>
<dbReference type="eggNOG" id="ENOG502S15X">
    <property type="taxonomic scope" value="Eukaryota"/>
</dbReference>
<sequence>MFTNVATGASERFTQRASSVKAHSEKPRTPLVGRRPRVARSRRPGAAAAAAAASCLQVQHGKRILRLVLVGGGHAHCHVVRALRPQQIGFIGVLISVEEHALYSGMLPGRIAGQYEKTAVRIDLLQLTHTTSWLFLRGQVVGICHREKCLEVELVASGPYPERIQLYYDVLSIDVGSSTRVPAGLEEVPSQFVQYTRPILDLEAFFETSWGTDVPSRQVTGSASASQRVLVMGGGAAGAELCFALHRRCQVVGKSAFRIYWLVTEPQPFPAKVQQLVRKLARERGIRLVQVPADARFRLEPNSPCKVQPVHDLSATDALVTEARDSRFVLSWSADGSALERLACDVLILATGAAAPKWLAEQTDLAVSPDGFVLVQPTLQTLSSADVFAAGDCIAWSEHPEMHLPKAGVYAVRQAPILTENLRCRLVQLIQQHLKEESSRETRNCRLRVYRPQKRYLSILNTADGHGIAFRGQWMAYGRWVWLWKNMLDLLWMAKYPKPASAEIFKADQHPTLDASHGALQAAVEKSHVEPGSSRQRSLRAQVELALILYFCATADAFPPRNIGDEALEEQIGDQATRALFESLWQRNEPAEAWHRELSVLTQRLRLRVQYPIGGSGLQITHQQLTRRNEEPPLNDSGCNR</sequence>
<dbReference type="EMBL" id="AP006501">
    <property type="protein sequence ID" value="BAM82893.1"/>
    <property type="molecule type" value="Genomic_DNA"/>
</dbReference>
<evidence type="ECO:0000256" key="3">
    <source>
        <dbReference type="ARBA" id="ARBA00022827"/>
    </source>
</evidence>
<proteinExistence type="predicted"/>
<accession>M1VM16</accession>
<dbReference type="Gene3D" id="3.50.50.100">
    <property type="match status" value="1"/>
</dbReference>
<evidence type="ECO:0000313" key="7">
    <source>
        <dbReference type="EMBL" id="BAM82893.1"/>
    </source>
</evidence>
<reference evidence="7 8" key="2">
    <citation type="journal article" date="2007" name="BMC Biol.">
        <title>A 100%-complete sequence reveals unusually simple genomic features in the hot-spring red alga Cyanidioschyzon merolae.</title>
        <authorList>
            <person name="Nozaki H."/>
            <person name="Takano H."/>
            <person name="Misumi O."/>
            <person name="Terasawa K."/>
            <person name="Matsuzaki M."/>
            <person name="Maruyama S."/>
            <person name="Nishida K."/>
            <person name="Yagisawa F."/>
            <person name="Yoshida Y."/>
            <person name="Fujiwara T."/>
            <person name="Takio S."/>
            <person name="Tamura K."/>
            <person name="Chung S.J."/>
            <person name="Nakamura S."/>
            <person name="Kuroiwa H."/>
            <person name="Tanaka K."/>
            <person name="Sato N."/>
            <person name="Kuroiwa T."/>
        </authorList>
    </citation>
    <scope>NUCLEOTIDE SEQUENCE [LARGE SCALE GENOMIC DNA]</scope>
    <source>
        <strain evidence="7 8">10D</strain>
    </source>
</reference>
<dbReference type="OMA" id="GWENDAK"/>
<protein>
    <recommendedName>
        <fullName evidence="6">FAD/NAD(P)-binding domain-containing protein</fullName>
    </recommendedName>
</protein>
<gene>
    <name evidence="7" type="ORF">CYME_CMS303C</name>
</gene>
<dbReference type="GO" id="GO:0019646">
    <property type="term" value="P:aerobic electron transport chain"/>
    <property type="evidence" value="ECO:0007669"/>
    <property type="project" value="TreeGrafter"/>
</dbReference>
<dbReference type="GeneID" id="16997195"/>
<dbReference type="OrthoDB" id="409395at2759"/>
<feature type="domain" description="FAD/NAD(P)-binding" evidence="6">
    <location>
        <begin position="66"/>
        <end position="413"/>
    </location>
</feature>
<dbReference type="AlphaFoldDB" id="M1VM16"/>
<dbReference type="InterPro" id="IPR023753">
    <property type="entry name" value="FAD/NAD-binding_dom"/>
</dbReference>
<dbReference type="HOGENOM" id="CLU_427243_0_0_1"/>
<dbReference type="Proteomes" id="UP000007014">
    <property type="component" value="Chromosome 19"/>
</dbReference>
<keyword evidence="8" id="KW-1185">Reference proteome</keyword>
<dbReference type="PANTHER" id="PTHR42913">
    <property type="entry name" value="APOPTOSIS-INDUCING FACTOR 1"/>
    <property type="match status" value="1"/>
</dbReference>
<dbReference type="InterPro" id="IPR051169">
    <property type="entry name" value="NADH-Q_oxidoreductase"/>
</dbReference>
<evidence type="ECO:0000256" key="2">
    <source>
        <dbReference type="ARBA" id="ARBA00022630"/>
    </source>
</evidence>
<evidence type="ECO:0000256" key="1">
    <source>
        <dbReference type="ARBA" id="ARBA00001974"/>
    </source>
</evidence>
<keyword evidence="2" id="KW-0285">Flavoprotein</keyword>
<dbReference type="Pfam" id="PF07992">
    <property type="entry name" value="Pyr_redox_2"/>
    <property type="match status" value="1"/>
</dbReference>
<dbReference type="Gramene" id="CMS303CT">
    <property type="protein sequence ID" value="CMS303CT"/>
    <property type="gene ID" value="CMS303C"/>
</dbReference>